<protein>
    <submittedName>
        <fullName evidence="1">Uncharacterized protein</fullName>
    </submittedName>
</protein>
<proteinExistence type="predicted"/>
<dbReference type="AlphaFoldDB" id="W9RB06"/>
<evidence type="ECO:0000313" key="1">
    <source>
        <dbReference type="EMBL" id="EXB62632.1"/>
    </source>
</evidence>
<evidence type="ECO:0000313" key="2">
    <source>
        <dbReference type="Proteomes" id="UP000030645"/>
    </source>
</evidence>
<sequence length="127" mass="14957">MKERNEERLRDLRIERGREARQRREFFESNFGAEIWFELRQSGSSPLLSADELRRSGSLIFFTIFSEQFASPCMTFGSRLCLWLESSSPSMTTLHKAVAAYRISPPMRRDNVNAKTRSFCFTFWAWV</sequence>
<reference evidence="2" key="1">
    <citation type="submission" date="2013-01" db="EMBL/GenBank/DDBJ databases">
        <title>Draft Genome Sequence of a Mulberry Tree, Morus notabilis C.K. Schneid.</title>
        <authorList>
            <person name="He N."/>
            <person name="Zhao S."/>
        </authorList>
    </citation>
    <scope>NUCLEOTIDE SEQUENCE</scope>
</reference>
<dbReference type="EMBL" id="KE344454">
    <property type="protein sequence ID" value="EXB62632.1"/>
    <property type="molecule type" value="Genomic_DNA"/>
</dbReference>
<keyword evidence="2" id="KW-1185">Reference proteome</keyword>
<gene>
    <name evidence="1" type="ORF">L484_023927</name>
</gene>
<accession>W9RB06</accession>
<organism evidence="1 2">
    <name type="scientific">Morus notabilis</name>
    <dbReference type="NCBI Taxonomy" id="981085"/>
    <lineage>
        <taxon>Eukaryota</taxon>
        <taxon>Viridiplantae</taxon>
        <taxon>Streptophyta</taxon>
        <taxon>Embryophyta</taxon>
        <taxon>Tracheophyta</taxon>
        <taxon>Spermatophyta</taxon>
        <taxon>Magnoliopsida</taxon>
        <taxon>eudicotyledons</taxon>
        <taxon>Gunneridae</taxon>
        <taxon>Pentapetalae</taxon>
        <taxon>rosids</taxon>
        <taxon>fabids</taxon>
        <taxon>Rosales</taxon>
        <taxon>Moraceae</taxon>
        <taxon>Moreae</taxon>
        <taxon>Morus</taxon>
    </lineage>
</organism>
<name>W9RB06_9ROSA</name>
<dbReference type="Proteomes" id="UP000030645">
    <property type="component" value="Unassembled WGS sequence"/>
</dbReference>